<keyword evidence="3" id="KW-1185">Reference proteome</keyword>
<proteinExistence type="predicted"/>
<dbReference type="AlphaFoldDB" id="A0A101J5N0"/>
<accession>A0A101J5N0</accession>
<reference evidence="3" key="1">
    <citation type="submission" date="2015-10" db="EMBL/GenBank/DDBJ databases">
        <authorList>
            <person name="Ju K.-S."/>
            <person name="Doroghazi J.R."/>
            <person name="Metcalf W.W."/>
        </authorList>
    </citation>
    <scope>NUCLEOTIDE SEQUENCE [LARGE SCALE GENOMIC DNA]</scope>
    <source>
        <strain evidence="3">NRRL 3151</strain>
    </source>
</reference>
<dbReference type="RefSeq" id="WP_062715602.1">
    <property type="nucleotide sequence ID" value="NZ_LLZG01000420.1"/>
</dbReference>
<gene>
    <name evidence="2" type="ORF">ADL12_48265</name>
</gene>
<protein>
    <submittedName>
        <fullName evidence="2">Uncharacterized protein</fullName>
    </submittedName>
</protein>
<feature type="region of interest" description="Disordered" evidence="1">
    <location>
        <begin position="1"/>
        <end position="28"/>
    </location>
</feature>
<sequence length="169" mass="17559">MPGTDPPPATGLLADGVHESVSPGTAPLRLETTHDRRGVLDGAWWPHSRDIAVELPALVGALTERLGPLTRVGLDSAAWDGLPTRLVVDGRVVHLDASSVGDHTVLVTRGDQDLFSLLVVPPDAPPDAARAAMDEAVRADNRKGAGQILRDTGADPLSRPIGSNDAGPA</sequence>
<dbReference type="Pfam" id="PF19457">
    <property type="entry name" value="DUF5994"/>
    <property type="match status" value="1"/>
</dbReference>
<name>A0A101J5N0_9ACTN</name>
<dbReference type="Proteomes" id="UP000053923">
    <property type="component" value="Unassembled WGS sequence"/>
</dbReference>
<evidence type="ECO:0000313" key="3">
    <source>
        <dbReference type="Proteomes" id="UP000053923"/>
    </source>
</evidence>
<dbReference type="OrthoDB" id="3785441at2"/>
<comment type="caution">
    <text evidence="2">The sequence shown here is derived from an EMBL/GenBank/DDBJ whole genome shotgun (WGS) entry which is preliminary data.</text>
</comment>
<feature type="region of interest" description="Disordered" evidence="1">
    <location>
        <begin position="141"/>
        <end position="169"/>
    </location>
</feature>
<evidence type="ECO:0000256" key="1">
    <source>
        <dbReference type="SAM" id="MobiDB-lite"/>
    </source>
</evidence>
<dbReference type="EMBL" id="LLZG01000420">
    <property type="protein sequence ID" value="KUL20670.1"/>
    <property type="molecule type" value="Genomic_DNA"/>
</dbReference>
<evidence type="ECO:0000313" key="2">
    <source>
        <dbReference type="EMBL" id="KUL20670.1"/>
    </source>
</evidence>
<organism evidence="2 3">
    <name type="scientific">Streptomyces regalis</name>
    <dbReference type="NCBI Taxonomy" id="68262"/>
    <lineage>
        <taxon>Bacteria</taxon>
        <taxon>Bacillati</taxon>
        <taxon>Actinomycetota</taxon>
        <taxon>Actinomycetes</taxon>
        <taxon>Kitasatosporales</taxon>
        <taxon>Streptomycetaceae</taxon>
        <taxon>Streptomyces</taxon>
    </lineage>
</organism>
<dbReference type="InterPro" id="IPR046036">
    <property type="entry name" value="DUF5994"/>
</dbReference>